<dbReference type="Gene3D" id="3.40.50.150">
    <property type="entry name" value="Vaccinia Virus protein VP39"/>
    <property type="match status" value="1"/>
</dbReference>
<dbReference type="SUPFAM" id="SSF53335">
    <property type="entry name" value="S-adenosyl-L-methionine-dependent methyltransferases"/>
    <property type="match status" value="1"/>
</dbReference>
<comment type="caution">
    <text evidence="1">The sequence shown here is derived from an EMBL/GenBank/DDBJ whole genome shotgun (WGS) entry which is preliminary data.</text>
</comment>
<dbReference type="PANTHER" id="PTHR38451">
    <property type="entry name" value="TRNA (ADENINE(22)-N(1))-METHYLTRANSFERASE"/>
    <property type="match status" value="1"/>
</dbReference>
<evidence type="ECO:0000313" key="2">
    <source>
        <dbReference type="Proteomes" id="UP000051181"/>
    </source>
</evidence>
<evidence type="ECO:0000313" key="1">
    <source>
        <dbReference type="EMBL" id="KRK16070.1"/>
    </source>
</evidence>
<sequence>MNKHHLTKRLTAVANFVPQGARLADIGSDHAMVPINLVASGKIDYAVAGEVITGPFSRAQAAVTDAGLATQIQVRLADGLAAIQAGDQIDTVVIAGMGGILIRDILARGWRTLKTVKRLVLEPNVQEDVVRTWLAQQQFTIVAESILREDNHTYEIIVAEPSDQPVNYTTQQIKFGPHLMQAQSPVFQAKWQHQLLTNQRILANLAQAQNVPQAKIAALETENQQIMEVLHG</sequence>
<dbReference type="InterPro" id="IPR029063">
    <property type="entry name" value="SAM-dependent_MTases_sf"/>
</dbReference>
<dbReference type="eggNOG" id="COG2384">
    <property type="taxonomic scope" value="Bacteria"/>
</dbReference>
<gene>
    <name evidence="1" type="ORF">FD22_GL001379</name>
</gene>
<protein>
    <recommendedName>
        <fullName evidence="3">SAM-dependent methyltransferase</fullName>
    </recommendedName>
</protein>
<dbReference type="RefSeq" id="WP_010010000.1">
    <property type="nucleotide sequence ID" value="NZ_AZCN01000037.1"/>
</dbReference>
<dbReference type="PATRIC" id="fig|913848.6.peg.1417"/>
<dbReference type="Proteomes" id="UP000051181">
    <property type="component" value="Unassembled WGS sequence"/>
</dbReference>
<dbReference type="InterPro" id="IPR006901">
    <property type="entry name" value="TrmK"/>
</dbReference>
<dbReference type="GeneID" id="65917072"/>
<proteinExistence type="predicted"/>
<name>A0A0R1F2Q9_9LACO</name>
<evidence type="ECO:0008006" key="3">
    <source>
        <dbReference type="Google" id="ProtNLM"/>
    </source>
</evidence>
<dbReference type="Gene3D" id="1.10.287.1890">
    <property type="match status" value="1"/>
</dbReference>
<organism evidence="1 2">
    <name type="scientific">Loigolactobacillus coryniformis subsp. coryniformis KCTC 3167 = DSM 20001</name>
    <dbReference type="NCBI Taxonomy" id="913848"/>
    <lineage>
        <taxon>Bacteria</taxon>
        <taxon>Bacillati</taxon>
        <taxon>Bacillota</taxon>
        <taxon>Bacilli</taxon>
        <taxon>Lactobacillales</taxon>
        <taxon>Lactobacillaceae</taxon>
        <taxon>Loigolactobacillus</taxon>
    </lineage>
</organism>
<dbReference type="PANTHER" id="PTHR38451:SF1">
    <property type="entry name" value="TRNA (ADENINE(22)-N(1))-METHYLTRANSFERASE"/>
    <property type="match status" value="1"/>
</dbReference>
<dbReference type="GO" id="GO:0160105">
    <property type="term" value="F:tRNA (adenine(22)-N1)-methyltransferase activity"/>
    <property type="evidence" value="ECO:0007669"/>
    <property type="project" value="InterPro"/>
</dbReference>
<dbReference type="AlphaFoldDB" id="A0A0R1F2Q9"/>
<dbReference type="EMBL" id="AZCN01000037">
    <property type="protein sequence ID" value="KRK16070.1"/>
    <property type="molecule type" value="Genomic_DNA"/>
</dbReference>
<dbReference type="PIRSF" id="PIRSF018637">
    <property type="entry name" value="TrmK"/>
    <property type="match status" value="1"/>
</dbReference>
<accession>A0A0R1F2Q9</accession>
<reference evidence="1 2" key="1">
    <citation type="journal article" date="2015" name="Genome Announc.">
        <title>Expanding the biotechnology potential of lactobacilli through comparative genomics of 213 strains and associated genera.</title>
        <authorList>
            <person name="Sun Z."/>
            <person name="Harris H.M."/>
            <person name="McCann A."/>
            <person name="Guo C."/>
            <person name="Argimon S."/>
            <person name="Zhang W."/>
            <person name="Yang X."/>
            <person name="Jeffery I.B."/>
            <person name="Cooney J.C."/>
            <person name="Kagawa T.F."/>
            <person name="Liu W."/>
            <person name="Song Y."/>
            <person name="Salvetti E."/>
            <person name="Wrobel A."/>
            <person name="Rasinkangas P."/>
            <person name="Parkhill J."/>
            <person name="Rea M.C."/>
            <person name="O'Sullivan O."/>
            <person name="Ritari J."/>
            <person name="Douillard F.P."/>
            <person name="Paul Ross R."/>
            <person name="Yang R."/>
            <person name="Briner A.E."/>
            <person name="Felis G.E."/>
            <person name="de Vos W.M."/>
            <person name="Barrangou R."/>
            <person name="Klaenhammer T.R."/>
            <person name="Caufield P.W."/>
            <person name="Cui Y."/>
            <person name="Zhang H."/>
            <person name="O'Toole P.W."/>
        </authorList>
    </citation>
    <scope>NUCLEOTIDE SEQUENCE [LARGE SCALE GENOMIC DNA]</scope>
    <source>
        <strain evidence="1 2">DSM 20001</strain>
    </source>
</reference>
<dbReference type="Pfam" id="PF04816">
    <property type="entry name" value="TrmK"/>
    <property type="match status" value="1"/>
</dbReference>